<dbReference type="AlphaFoldDB" id="A0A1M5A9P4"/>
<gene>
    <name evidence="1" type="ORF">SAMN04488522_102644</name>
</gene>
<protein>
    <submittedName>
        <fullName evidence="1">Uncharacterized protein</fullName>
    </submittedName>
</protein>
<dbReference type="EMBL" id="FQUQ01000002">
    <property type="protein sequence ID" value="SHF26807.1"/>
    <property type="molecule type" value="Genomic_DNA"/>
</dbReference>
<proteinExistence type="predicted"/>
<accession>A0A1M5A9P4</accession>
<dbReference type="STRING" id="288992.SAMN04488522_102644"/>
<sequence>MARITKGLLGGFSGKVGPVVGYTLYGIDRMRSLPERTAPATENELKNRSRFKLVQEVLNSVKELVKVGFKDYWTVSGGIRAALSYNRKFALKTKEEVDYIDPEAFRFSGGTLPGLTIPTVIQESAELLRFNWNPSVVDDGSGYDQVMLLAIDMQGRTASFQSTGNFRSAGTDVLMLSEGLLGKEVDVYVAVVAKDRCSQSESQYLGRLKLQDRDPISKEGVGAEPVPELTAVEMQNVCIDQRRGAIERSDVILDIWPYVKPLYDRKIAWTDLGIPWL</sequence>
<evidence type="ECO:0000313" key="1">
    <source>
        <dbReference type="EMBL" id="SHF26807.1"/>
    </source>
</evidence>
<keyword evidence="2" id="KW-1185">Reference proteome</keyword>
<dbReference type="InterPro" id="IPR046233">
    <property type="entry name" value="DUF6266"/>
</dbReference>
<reference evidence="2" key="1">
    <citation type="submission" date="2016-11" db="EMBL/GenBank/DDBJ databases">
        <authorList>
            <person name="Varghese N."/>
            <person name="Submissions S."/>
        </authorList>
    </citation>
    <scope>NUCLEOTIDE SEQUENCE [LARGE SCALE GENOMIC DNA]</scope>
    <source>
        <strain evidence="2">DSM 16990</strain>
    </source>
</reference>
<dbReference type="Proteomes" id="UP000184287">
    <property type="component" value="Unassembled WGS sequence"/>
</dbReference>
<name>A0A1M5A9P4_9SPHI</name>
<organism evidence="1 2">
    <name type="scientific">Pedobacter caeni</name>
    <dbReference type="NCBI Taxonomy" id="288992"/>
    <lineage>
        <taxon>Bacteria</taxon>
        <taxon>Pseudomonadati</taxon>
        <taxon>Bacteroidota</taxon>
        <taxon>Sphingobacteriia</taxon>
        <taxon>Sphingobacteriales</taxon>
        <taxon>Sphingobacteriaceae</taxon>
        <taxon>Pedobacter</taxon>
    </lineage>
</organism>
<dbReference type="Pfam" id="PF19781">
    <property type="entry name" value="DUF6266"/>
    <property type="match status" value="1"/>
</dbReference>
<evidence type="ECO:0000313" key="2">
    <source>
        <dbReference type="Proteomes" id="UP000184287"/>
    </source>
</evidence>